<organism evidence="4 5">
    <name type="scientific">Arthrobotrys musiformis</name>
    <dbReference type="NCBI Taxonomy" id="47236"/>
    <lineage>
        <taxon>Eukaryota</taxon>
        <taxon>Fungi</taxon>
        <taxon>Dikarya</taxon>
        <taxon>Ascomycota</taxon>
        <taxon>Pezizomycotina</taxon>
        <taxon>Orbiliomycetes</taxon>
        <taxon>Orbiliales</taxon>
        <taxon>Orbiliaceae</taxon>
        <taxon>Arthrobotrys</taxon>
    </lineage>
</organism>
<keyword evidence="1" id="KW-0175">Coiled coil</keyword>
<evidence type="ECO:0000256" key="3">
    <source>
        <dbReference type="SAM" id="Phobius"/>
    </source>
</evidence>
<dbReference type="Proteomes" id="UP001370758">
    <property type="component" value="Unassembled WGS sequence"/>
</dbReference>
<evidence type="ECO:0000313" key="5">
    <source>
        <dbReference type="Proteomes" id="UP001370758"/>
    </source>
</evidence>
<feature type="transmembrane region" description="Helical" evidence="3">
    <location>
        <begin position="20"/>
        <end position="42"/>
    </location>
</feature>
<feature type="transmembrane region" description="Helical" evidence="3">
    <location>
        <begin position="48"/>
        <end position="72"/>
    </location>
</feature>
<feature type="region of interest" description="Disordered" evidence="2">
    <location>
        <begin position="242"/>
        <end position="273"/>
    </location>
</feature>
<evidence type="ECO:0000256" key="2">
    <source>
        <dbReference type="SAM" id="MobiDB-lite"/>
    </source>
</evidence>
<keyword evidence="5" id="KW-1185">Reference proteome</keyword>
<reference evidence="4 5" key="1">
    <citation type="submission" date="2023-08" db="EMBL/GenBank/DDBJ databases">
        <authorList>
            <person name="Palmer J.M."/>
        </authorList>
    </citation>
    <scope>NUCLEOTIDE SEQUENCE [LARGE SCALE GENOMIC DNA]</scope>
    <source>
        <strain evidence="4 5">TWF481</strain>
    </source>
</reference>
<protein>
    <submittedName>
        <fullName evidence="4">Uncharacterized protein</fullName>
    </submittedName>
</protein>
<comment type="caution">
    <text evidence="4">The sequence shown here is derived from an EMBL/GenBank/DDBJ whole genome shotgun (WGS) entry which is preliminary data.</text>
</comment>
<proteinExistence type="predicted"/>
<dbReference type="EMBL" id="JAVHJL010000003">
    <property type="protein sequence ID" value="KAK6506800.1"/>
    <property type="molecule type" value="Genomic_DNA"/>
</dbReference>
<keyword evidence="3" id="KW-0812">Transmembrane</keyword>
<dbReference type="AlphaFoldDB" id="A0AAV9WFD0"/>
<accession>A0AAV9WFD0</accession>
<keyword evidence="3" id="KW-0472">Membrane</keyword>
<evidence type="ECO:0000313" key="4">
    <source>
        <dbReference type="EMBL" id="KAK6506800.1"/>
    </source>
</evidence>
<evidence type="ECO:0000256" key="1">
    <source>
        <dbReference type="SAM" id="Coils"/>
    </source>
</evidence>
<gene>
    <name evidence="4" type="ORF">TWF481_005260</name>
</gene>
<name>A0AAV9WFD0_9PEZI</name>
<keyword evidence="3" id="KW-1133">Transmembrane helix</keyword>
<feature type="coiled-coil region" evidence="1">
    <location>
        <begin position="105"/>
        <end position="155"/>
    </location>
</feature>
<sequence length="273" mass="29324">MAKLLKSIGNIGDKMTSRGFLMSALGTSTFSSVPSLVMPFLGGAIAEPMIFGTVASGSVILVSIISSIVVYVKSRRNSRRAIEKSTFGRILTDKERKEHKSEYQNAKLKAKLDKKAEQAQLKAEEETLKKEQAKLKAEAKLLKKQAKQAKKVKKETFRKKAAGLPLKMVLGGVKFLNTFAVEIPKASVPEIPTDAVPDVVQGNILPQTTDPVDVLPSVAELPDQLNEVNEVFPATGLVEAGKPPVSLDPTTQSVPITPITDAPGSTPMPVTPI</sequence>